<dbReference type="Proteomes" id="UP001228139">
    <property type="component" value="Chromosome"/>
</dbReference>
<dbReference type="InterPro" id="IPR053144">
    <property type="entry name" value="Acetyltransferase_Butenolide"/>
</dbReference>
<dbReference type="AlphaFoldDB" id="A0AA50DLZ3"/>
<reference evidence="2 3" key="1">
    <citation type="submission" date="2023-07" db="EMBL/GenBank/DDBJ databases">
        <title>Pathogenic bacteria of pear tree diseases.</title>
        <authorList>
            <person name="Zhang Z."/>
            <person name="He L."/>
            <person name="Huang R."/>
        </authorList>
    </citation>
    <scope>NUCLEOTIDE SEQUENCE [LARGE SCALE GENOMIC DNA]</scope>
    <source>
        <strain evidence="2 3">DE2</strain>
    </source>
</reference>
<dbReference type="KEGG" id="epi:Q3V30_08110"/>
<organism evidence="2 3">
    <name type="scientific">Erwinia pyri</name>
    <dbReference type="NCBI Taxonomy" id="3062598"/>
    <lineage>
        <taxon>Bacteria</taxon>
        <taxon>Pseudomonadati</taxon>
        <taxon>Pseudomonadota</taxon>
        <taxon>Gammaproteobacteria</taxon>
        <taxon>Enterobacterales</taxon>
        <taxon>Erwiniaceae</taxon>
        <taxon>Erwinia</taxon>
    </lineage>
</organism>
<dbReference type="GO" id="GO:0016747">
    <property type="term" value="F:acyltransferase activity, transferring groups other than amino-acyl groups"/>
    <property type="evidence" value="ECO:0007669"/>
    <property type="project" value="InterPro"/>
</dbReference>
<dbReference type="RefSeq" id="WP_306212108.1">
    <property type="nucleotide sequence ID" value="NZ_CP132353.1"/>
</dbReference>
<dbReference type="PANTHER" id="PTHR43233">
    <property type="entry name" value="FAMILY N-ACETYLTRANSFERASE, PUTATIVE (AFU_ORTHOLOGUE AFUA_6G03350)-RELATED"/>
    <property type="match status" value="1"/>
</dbReference>
<evidence type="ECO:0000313" key="3">
    <source>
        <dbReference type="Proteomes" id="UP001228139"/>
    </source>
</evidence>
<dbReference type="EMBL" id="CP132353">
    <property type="protein sequence ID" value="WLS80429.1"/>
    <property type="molecule type" value="Genomic_DNA"/>
</dbReference>
<dbReference type="CDD" id="cd04301">
    <property type="entry name" value="NAT_SF"/>
    <property type="match status" value="1"/>
</dbReference>
<dbReference type="SUPFAM" id="SSF55729">
    <property type="entry name" value="Acyl-CoA N-acyltransferases (Nat)"/>
    <property type="match status" value="1"/>
</dbReference>
<evidence type="ECO:0000313" key="2">
    <source>
        <dbReference type="EMBL" id="WLS80429.1"/>
    </source>
</evidence>
<gene>
    <name evidence="2" type="ORF">Q3V30_08110</name>
</gene>
<name>A0AA50DLZ3_9GAMM</name>
<accession>A0AA50DLZ3</accession>
<dbReference type="Gene3D" id="3.40.630.30">
    <property type="match status" value="1"/>
</dbReference>
<feature type="domain" description="N-acetyltransferase" evidence="1">
    <location>
        <begin position="1"/>
        <end position="155"/>
    </location>
</feature>
<protein>
    <submittedName>
        <fullName evidence="2">GNAT family N-acetyltransferase</fullName>
    </submittedName>
</protein>
<sequence length="155" mass="17697">MIPPFVPPPASWQRDDYLLSTDPGLLDVEWVHHQLSHHCYWAKDQSKETTLRTLACSLTFGLYTQQQQIGFGRLITDYGRFAYLSDVIIAREHRGKGLGQWFARCVTQHPELSGVKRWMLATDDAHAIYQRAGWQAVAEPGRLMEFCPPSNEVAP</sequence>
<keyword evidence="3" id="KW-1185">Reference proteome</keyword>
<evidence type="ECO:0000259" key="1">
    <source>
        <dbReference type="PROSITE" id="PS51186"/>
    </source>
</evidence>
<dbReference type="InterPro" id="IPR000182">
    <property type="entry name" value="GNAT_dom"/>
</dbReference>
<dbReference type="Pfam" id="PF00583">
    <property type="entry name" value="Acetyltransf_1"/>
    <property type="match status" value="1"/>
</dbReference>
<dbReference type="PROSITE" id="PS51186">
    <property type="entry name" value="GNAT"/>
    <property type="match status" value="1"/>
</dbReference>
<dbReference type="PANTHER" id="PTHR43233:SF1">
    <property type="entry name" value="FAMILY N-ACETYLTRANSFERASE, PUTATIVE (AFU_ORTHOLOGUE AFUA_6G03350)-RELATED"/>
    <property type="match status" value="1"/>
</dbReference>
<proteinExistence type="predicted"/>
<dbReference type="InterPro" id="IPR016181">
    <property type="entry name" value="Acyl_CoA_acyltransferase"/>
</dbReference>